<comment type="function">
    <text evidence="1">Accessory subunit of the mitochondrial membrane respiratory chain NADH dehydrogenase (Complex I), that is believed not to be involved in catalysis. Complex I functions in the transfer of electrons from NADH to the respiratory chain. The immediate electron acceptor for the enzyme is believed to be ubiquinone.</text>
</comment>
<organism evidence="13">
    <name type="scientific">Guillardia theta (strain CCMP2712)</name>
    <name type="common">Cryptophyte</name>
    <dbReference type="NCBI Taxonomy" id="905079"/>
    <lineage>
        <taxon>Eukaryota</taxon>
        <taxon>Cryptophyceae</taxon>
        <taxon>Pyrenomonadales</taxon>
        <taxon>Geminigeraceae</taxon>
        <taxon>Guillardia</taxon>
    </lineage>
</organism>
<keyword evidence="15" id="KW-1185">Reference proteome</keyword>
<evidence type="ECO:0000256" key="12">
    <source>
        <dbReference type="ARBA" id="ARBA00023157"/>
    </source>
</evidence>
<gene>
    <name evidence="13" type="ORF">GUITHDRAFT_97918</name>
</gene>
<reference evidence="13 15" key="1">
    <citation type="journal article" date="2012" name="Nature">
        <title>Algal genomes reveal evolutionary mosaicism and the fate of nucleomorphs.</title>
        <authorList>
            <consortium name="DOE Joint Genome Institute"/>
            <person name="Curtis B.A."/>
            <person name="Tanifuji G."/>
            <person name="Burki F."/>
            <person name="Gruber A."/>
            <person name="Irimia M."/>
            <person name="Maruyama S."/>
            <person name="Arias M.C."/>
            <person name="Ball S.G."/>
            <person name="Gile G.H."/>
            <person name="Hirakawa Y."/>
            <person name="Hopkins J.F."/>
            <person name="Kuo A."/>
            <person name="Rensing S.A."/>
            <person name="Schmutz J."/>
            <person name="Symeonidi A."/>
            <person name="Elias M."/>
            <person name="Eveleigh R.J."/>
            <person name="Herman E.K."/>
            <person name="Klute M.J."/>
            <person name="Nakayama T."/>
            <person name="Obornik M."/>
            <person name="Reyes-Prieto A."/>
            <person name="Armbrust E.V."/>
            <person name="Aves S.J."/>
            <person name="Beiko R.G."/>
            <person name="Coutinho P."/>
            <person name="Dacks J.B."/>
            <person name="Durnford D.G."/>
            <person name="Fast N.M."/>
            <person name="Green B.R."/>
            <person name="Grisdale C.J."/>
            <person name="Hempel F."/>
            <person name="Henrissat B."/>
            <person name="Hoppner M.P."/>
            <person name="Ishida K."/>
            <person name="Kim E."/>
            <person name="Koreny L."/>
            <person name="Kroth P.G."/>
            <person name="Liu Y."/>
            <person name="Malik S.B."/>
            <person name="Maier U.G."/>
            <person name="McRose D."/>
            <person name="Mock T."/>
            <person name="Neilson J.A."/>
            <person name="Onodera N.T."/>
            <person name="Poole A.M."/>
            <person name="Pritham E.J."/>
            <person name="Richards T.A."/>
            <person name="Rocap G."/>
            <person name="Roy S.W."/>
            <person name="Sarai C."/>
            <person name="Schaack S."/>
            <person name="Shirato S."/>
            <person name="Slamovits C.H."/>
            <person name="Spencer D.F."/>
            <person name="Suzuki S."/>
            <person name="Worden A.Z."/>
            <person name="Zauner S."/>
            <person name="Barry K."/>
            <person name="Bell C."/>
            <person name="Bharti A.K."/>
            <person name="Crow J.A."/>
            <person name="Grimwood J."/>
            <person name="Kramer R."/>
            <person name="Lindquist E."/>
            <person name="Lucas S."/>
            <person name="Salamov A."/>
            <person name="McFadden G.I."/>
            <person name="Lane C.E."/>
            <person name="Keeling P.J."/>
            <person name="Gray M.W."/>
            <person name="Grigoriev I.V."/>
            <person name="Archibald J.M."/>
        </authorList>
    </citation>
    <scope>NUCLEOTIDE SEQUENCE</scope>
    <source>
        <strain evidence="13 15">CCMP2712</strain>
    </source>
</reference>
<dbReference type="HOGENOM" id="CLU_154847_2_0_1"/>
<protein>
    <recommendedName>
        <fullName evidence="5">NADH dehydrogenase [ubiquinone] 1 beta subcomplex subunit 7</fullName>
    </recommendedName>
</protein>
<keyword evidence="8" id="KW-0999">Mitochondrion inner membrane</keyword>
<evidence type="ECO:0000256" key="11">
    <source>
        <dbReference type="ARBA" id="ARBA00023136"/>
    </source>
</evidence>
<dbReference type="PaxDb" id="55529-EKX35115"/>
<reference evidence="14" key="3">
    <citation type="submission" date="2015-06" db="UniProtKB">
        <authorList>
            <consortium name="EnsemblProtists"/>
        </authorList>
    </citation>
    <scope>IDENTIFICATION</scope>
</reference>
<evidence type="ECO:0000256" key="7">
    <source>
        <dbReference type="ARBA" id="ARBA00022660"/>
    </source>
</evidence>
<name>L1IH07_GUITC</name>
<comment type="subcellular location">
    <subcellularLocation>
        <location evidence="3">Mitochondrion inner membrane</location>
        <topology evidence="3">Peripheral membrane protein</topology>
    </subcellularLocation>
    <subcellularLocation>
        <location evidence="2">Mitochondrion intermembrane space</location>
    </subcellularLocation>
</comment>
<dbReference type="InterPro" id="IPR008698">
    <property type="entry name" value="NDUB7"/>
</dbReference>
<evidence type="ECO:0000256" key="1">
    <source>
        <dbReference type="ARBA" id="ARBA00003195"/>
    </source>
</evidence>
<dbReference type="AlphaFoldDB" id="L1IH07"/>
<evidence type="ECO:0000313" key="15">
    <source>
        <dbReference type="Proteomes" id="UP000011087"/>
    </source>
</evidence>
<evidence type="ECO:0000256" key="4">
    <source>
        <dbReference type="ARBA" id="ARBA00008006"/>
    </source>
</evidence>
<accession>L1IH07</accession>
<keyword evidence="7" id="KW-0679">Respiratory chain</keyword>
<dbReference type="PANTHER" id="PTHR20900:SF0">
    <property type="entry name" value="NADH DEHYDROGENASE [UBIQUINONE] 1 BETA SUBCOMPLEX SUBUNIT 7"/>
    <property type="match status" value="1"/>
</dbReference>
<dbReference type="Pfam" id="PF05676">
    <property type="entry name" value="NDUF_B7"/>
    <property type="match status" value="1"/>
</dbReference>
<dbReference type="GO" id="GO:0005758">
    <property type="term" value="C:mitochondrial intermembrane space"/>
    <property type="evidence" value="ECO:0007669"/>
    <property type="project" value="UniProtKB-SubCell"/>
</dbReference>
<evidence type="ECO:0000256" key="9">
    <source>
        <dbReference type="ARBA" id="ARBA00022982"/>
    </source>
</evidence>
<keyword evidence="9" id="KW-0249">Electron transport</keyword>
<keyword evidence="10" id="KW-0496">Mitochondrion</keyword>
<evidence type="ECO:0000256" key="8">
    <source>
        <dbReference type="ARBA" id="ARBA00022792"/>
    </source>
</evidence>
<evidence type="ECO:0000313" key="14">
    <source>
        <dbReference type="EnsemblProtists" id="EKX35115"/>
    </source>
</evidence>
<dbReference type="OrthoDB" id="268414at2759"/>
<dbReference type="GeneID" id="17291878"/>
<dbReference type="PROSITE" id="PS51808">
    <property type="entry name" value="CHCH"/>
    <property type="match status" value="1"/>
</dbReference>
<proteinExistence type="inferred from homology"/>
<evidence type="ECO:0000256" key="3">
    <source>
        <dbReference type="ARBA" id="ARBA00004637"/>
    </source>
</evidence>
<dbReference type="STRING" id="905079.L1IH07"/>
<dbReference type="GO" id="GO:0005743">
    <property type="term" value="C:mitochondrial inner membrane"/>
    <property type="evidence" value="ECO:0007669"/>
    <property type="project" value="UniProtKB-SubCell"/>
</dbReference>
<evidence type="ECO:0000256" key="5">
    <source>
        <dbReference type="ARBA" id="ARBA00018677"/>
    </source>
</evidence>
<dbReference type="RefSeq" id="XP_005822095.1">
    <property type="nucleotide sequence ID" value="XM_005822038.1"/>
</dbReference>
<dbReference type="EnsemblProtists" id="EKX35115">
    <property type="protein sequence ID" value="EKX35115"/>
    <property type="gene ID" value="GUITHDRAFT_97918"/>
</dbReference>
<dbReference type="PANTHER" id="PTHR20900">
    <property type="entry name" value="NADH:UBIQUINONE OXIDOREDUCTASE B18-LIKE SUBUNIT"/>
    <property type="match status" value="1"/>
</dbReference>
<reference evidence="15" key="2">
    <citation type="submission" date="2012-11" db="EMBL/GenBank/DDBJ databases">
        <authorList>
            <person name="Kuo A."/>
            <person name="Curtis B.A."/>
            <person name="Tanifuji G."/>
            <person name="Burki F."/>
            <person name="Gruber A."/>
            <person name="Irimia M."/>
            <person name="Maruyama S."/>
            <person name="Arias M.C."/>
            <person name="Ball S.G."/>
            <person name="Gile G.H."/>
            <person name="Hirakawa Y."/>
            <person name="Hopkins J.F."/>
            <person name="Rensing S.A."/>
            <person name="Schmutz J."/>
            <person name="Symeonidi A."/>
            <person name="Elias M."/>
            <person name="Eveleigh R.J."/>
            <person name="Herman E.K."/>
            <person name="Klute M.J."/>
            <person name="Nakayama T."/>
            <person name="Obornik M."/>
            <person name="Reyes-Prieto A."/>
            <person name="Armbrust E.V."/>
            <person name="Aves S.J."/>
            <person name="Beiko R.G."/>
            <person name="Coutinho P."/>
            <person name="Dacks J.B."/>
            <person name="Durnford D.G."/>
            <person name="Fast N.M."/>
            <person name="Green B.R."/>
            <person name="Grisdale C."/>
            <person name="Hempe F."/>
            <person name="Henrissat B."/>
            <person name="Hoppner M.P."/>
            <person name="Ishida K.-I."/>
            <person name="Kim E."/>
            <person name="Koreny L."/>
            <person name="Kroth P.G."/>
            <person name="Liu Y."/>
            <person name="Malik S.-B."/>
            <person name="Maier U.G."/>
            <person name="McRose D."/>
            <person name="Mock T."/>
            <person name="Neilson J.A."/>
            <person name="Onodera N.T."/>
            <person name="Poole A.M."/>
            <person name="Pritham E.J."/>
            <person name="Richards T.A."/>
            <person name="Rocap G."/>
            <person name="Roy S.W."/>
            <person name="Sarai C."/>
            <person name="Schaack S."/>
            <person name="Shirato S."/>
            <person name="Slamovits C.H."/>
            <person name="Spencer D.F."/>
            <person name="Suzuki S."/>
            <person name="Worden A.Z."/>
            <person name="Zauner S."/>
            <person name="Barry K."/>
            <person name="Bell C."/>
            <person name="Bharti A.K."/>
            <person name="Crow J.A."/>
            <person name="Grimwood J."/>
            <person name="Kramer R."/>
            <person name="Lindquist E."/>
            <person name="Lucas S."/>
            <person name="Salamov A."/>
            <person name="McFadden G.I."/>
            <person name="Lane C.E."/>
            <person name="Keeling P.J."/>
            <person name="Gray M.W."/>
            <person name="Grigoriev I.V."/>
            <person name="Archibald J.M."/>
        </authorList>
    </citation>
    <scope>NUCLEOTIDE SEQUENCE</scope>
    <source>
        <strain evidence="15">CCMP2712</strain>
    </source>
</reference>
<keyword evidence="11" id="KW-0472">Membrane</keyword>
<dbReference type="KEGG" id="gtt:GUITHDRAFT_97918"/>
<evidence type="ECO:0000256" key="2">
    <source>
        <dbReference type="ARBA" id="ARBA00004569"/>
    </source>
</evidence>
<evidence type="ECO:0000313" key="13">
    <source>
        <dbReference type="EMBL" id="EKX35115.1"/>
    </source>
</evidence>
<comment type="similarity">
    <text evidence="4">Belongs to the complex I NDUFB7 subunit family.</text>
</comment>
<keyword evidence="6" id="KW-0813">Transport</keyword>
<dbReference type="eggNOG" id="KOG3468">
    <property type="taxonomic scope" value="Eukaryota"/>
</dbReference>
<evidence type="ECO:0000256" key="10">
    <source>
        <dbReference type="ARBA" id="ARBA00023128"/>
    </source>
</evidence>
<sequence>MGGGGEYVRVPPNKGECAKNKIDPAYRDYCSHLLIPLNKCRYANYFLPWKCTEERHAYEKCQFQEFEYRVKKLQEQS</sequence>
<dbReference type="Proteomes" id="UP000011087">
    <property type="component" value="Unassembled WGS sequence"/>
</dbReference>
<evidence type="ECO:0000256" key="6">
    <source>
        <dbReference type="ARBA" id="ARBA00022448"/>
    </source>
</evidence>
<dbReference type="EMBL" id="JH993096">
    <property type="protein sequence ID" value="EKX35115.1"/>
    <property type="molecule type" value="Genomic_DNA"/>
</dbReference>
<keyword evidence="12" id="KW-1015">Disulfide bond</keyword>